<organism evidence="2 3">
    <name type="scientific">Faecalitalea cylindroides ATCC 27803</name>
    <dbReference type="NCBI Taxonomy" id="649755"/>
    <lineage>
        <taxon>Bacteria</taxon>
        <taxon>Bacillati</taxon>
        <taxon>Bacillota</taxon>
        <taxon>Erysipelotrichia</taxon>
        <taxon>Erysipelotrichales</taxon>
        <taxon>Erysipelotrichaceae</taxon>
        <taxon>Faecalitalea</taxon>
    </lineage>
</organism>
<proteinExistence type="predicted"/>
<dbReference type="Proteomes" id="UP000016658">
    <property type="component" value="Unassembled WGS sequence"/>
</dbReference>
<sequence>MCDLRQRESDSELVKGKNVMRKILLFMVCCTLVCGLNGCTFFGSGSSNEFRSDEELADEMIEKIIACVEKEDAEGLTELFSPYAKDSTLNLAEQEEDFIDFFQGECESWKGNASSQEKSEHGKTIWRKLRGHYSIITDEAQYEIAYTYIPFHREELDKEGLTAIEITTEENFDKEDFLWSLDQRPGIYVTEEGEEDLSRQKQITPEELIQAADLTKEQYSGVDLEQFIEDFSVTKEDVNTLNIPLLLKEYEPDYKGRVIDVSYLLEDDIESRTSDFTRDAIAIAFMENKNTSTECVYYDLLQDRRYQTSDAYLFDNLYQTQAGYYSNGQQILQGLDKYKVFTWESKTDEEEITDPQSMVLAIEYADGTVFRIEASGLLSQVLPGAYKEVREMLLSGEYNKS</sequence>
<dbReference type="Gene3D" id="3.10.450.50">
    <property type="match status" value="1"/>
</dbReference>
<name>U2PAJ9_9FIRM</name>
<protein>
    <recommendedName>
        <fullName evidence="4">DUF5104 domain-containing protein</fullName>
    </recommendedName>
</protein>
<evidence type="ECO:0008006" key="4">
    <source>
        <dbReference type="Google" id="ProtNLM"/>
    </source>
</evidence>
<comment type="caution">
    <text evidence="2">The sequence shown here is derived from an EMBL/GenBank/DDBJ whole genome shotgun (WGS) entry which is preliminary data.</text>
</comment>
<dbReference type="EMBL" id="AWVI01000137">
    <property type="protein sequence ID" value="ERK40724.1"/>
    <property type="molecule type" value="Genomic_DNA"/>
</dbReference>
<dbReference type="AlphaFoldDB" id="U2PAJ9"/>
<evidence type="ECO:0000256" key="1">
    <source>
        <dbReference type="SAM" id="Phobius"/>
    </source>
</evidence>
<dbReference type="Pfam" id="PF17117">
    <property type="entry name" value="DUF5104"/>
    <property type="match status" value="1"/>
</dbReference>
<accession>U2PAJ9</accession>
<feature type="transmembrane region" description="Helical" evidence="1">
    <location>
        <begin position="23"/>
        <end position="43"/>
    </location>
</feature>
<gene>
    <name evidence="2" type="ORF">HMPREF0367_02069</name>
</gene>
<keyword evidence="1" id="KW-1133">Transmembrane helix</keyword>
<dbReference type="InterPro" id="IPR031344">
    <property type="entry name" value="DUF5104"/>
</dbReference>
<dbReference type="HOGENOM" id="CLU_723092_0_0_9"/>
<evidence type="ECO:0000313" key="3">
    <source>
        <dbReference type="Proteomes" id="UP000016658"/>
    </source>
</evidence>
<reference evidence="2 3" key="1">
    <citation type="submission" date="2013-06" db="EMBL/GenBank/DDBJ databases">
        <authorList>
            <person name="Weinstock G."/>
            <person name="Sodergren E."/>
            <person name="Lobos E.A."/>
            <person name="Fulton L."/>
            <person name="Fulton R."/>
            <person name="Courtney L."/>
            <person name="Fronick C."/>
            <person name="O'Laughlin M."/>
            <person name="Godfrey J."/>
            <person name="Wilson R.M."/>
            <person name="Miner T."/>
            <person name="Farmer C."/>
            <person name="Delehaunty K."/>
            <person name="Cordes M."/>
            <person name="Minx P."/>
            <person name="Tomlinson C."/>
            <person name="Chen J."/>
            <person name="Wollam A."/>
            <person name="Pepin K.H."/>
            <person name="Bhonagiri V."/>
            <person name="Zhang X."/>
            <person name="Warren W."/>
            <person name="Mitreva M."/>
            <person name="Mardis E.R."/>
            <person name="Wilson R.K."/>
        </authorList>
    </citation>
    <scope>NUCLEOTIDE SEQUENCE [LARGE SCALE GENOMIC DNA]</scope>
    <source>
        <strain evidence="2 3">ATCC 27803</strain>
    </source>
</reference>
<evidence type="ECO:0000313" key="2">
    <source>
        <dbReference type="EMBL" id="ERK40724.1"/>
    </source>
</evidence>
<keyword evidence="1" id="KW-0472">Membrane</keyword>
<keyword evidence="1" id="KW-0812">Transmembrane</keyword>